<dbReference type="STRING" id="7574.A0A1S3HP70"/>
<dbReference type="InterPro" id="IPR052575">
    <property type="entry name" value="SSU_processome_comp_20"/>
</dbReference>
<reference evidence="5" key="1">
    <citation type="submission" date="2025-08" db="UniProtKB">
        <authorList>
            <consortium name="RefSeq"/>
        </authorList>
    </citation>
    <scope>IDENTIFICATION</scope>
    <source>
        <tissue evidence="5">Gonads</tissue>
    </source>
</reference>
<feature type="region of interest" description="Disordered" evidence="1">
    <location>
        <begin position="258"/>
        <end position="299"/>
    </location>
</feature>
<dbReference type="InterPro" id="IPR011989">
    <property type="entry name" value="ARM-like"/>
</dbReference>
<proteinExistence type="predicted"/>
<feature type="compositionally biased region" description="Basic residues" evidence="1">
    <location>
        <begin position="1176"/>
        <end position="1192"/>
    </location>
</feature>
<evidence type="ECO:0000313" key="4">
    <source>
        <dbReference type="Proteomes" id="UP000085678"/>
    </source>
</evidence>
<dbReference type="SUPFAM" id="SSF48371">
    <property type="entry name" value="ARM repeat"/>
    <property type="match status" value="3"/>
</dbReference>
<accession>A0A1S3HP70</accession>
<evidence type="ECO:0000256" key="1">
    <source>
        <dbReference type="SAM" id="MobiDB-lite"/>
    </source>
</evidence>
<organism evidence="4 5">
    <name type="scientific">Lingula anatina</name>
    <name type="common">Brachiopod</name>
    <name type="synonym">Lingula unguis</name>
    <dbReference type="NCBI Taxonomy" id="7574"/>
    <lineage>
        <taxon>Eukaryota</taxon>
        <taxon>Metazoa</taxon>
        <taxon>Spiralia</taxon>
        <taxon>Lophotrochozoa</taxon>
        <taxon>Brachiopoda</taxon>
        <taxon>Linguliformea</taxon>
        <taxon>Lingulata</taxon>
        <taxon>Lingulida</taxon>
        <taxon>Linguloidea</taxon>
        <taxon>Lingulidae</taxon>
        <taxon>Lingula</taxon>
    </lineage>
</organism>
<dbReference type="KEGG" id="lak:106156939"/>
<protein>
    <submittedName>
        <fullName evidence="5">Small subunit processome component 20 homolog</fullName>
    </submittedName>
</protein>
<feature type="domain" description="U3 small nucleolar RNA-associated protein 20" evidence="2">
    <location>
        <begin position="32"/>
        <end position="249"/>
    </location>
</feature>
<dbReference type="AlphaFoldDB" id="A0A1S3HP70"/>
<dbReference type="Gene3D" id="1.25.10.10">
    <property type="entry name" value="Leucine-rich Repeat Variant"/>
    <property type="match status" value="1"/>
</dbReference>
<evidence type="ECO:0000259" key="2">
    <source>
        <dbReference type="Pfam" id="PF20416"/>
    </source>
</evidence>
<feature type="domain" description="U3 small nucleolar RNA-associated protein 20 C-terminal" evidence="3">
    <location>
        <begin position="604"/>
        <end position="833"/>
    </location>
</feature>
<dbReference type="RefSeq" id="XP_013387842.1">
    <property type="nucleotide sequence ID" value="XM_013532388.1"/>
</dbReference>
<sequence length="1214" mass="138280">MIVRSILPELHRCLTKKTKSDEEHKLAQPTKYAEDEEVLRVPIALAMVKLLQNLPKGTLEHSLPSLLIKVCEFLRSRSKDIRNITRDTLVKIVDSLGPSFFHYVLKELRGALTKGYQLHVLSFTVHSLLKSMTAILRPGDLDNCVQSLTEVFSKELFGQVAEEKEVEGIVGKLFEARSSKSYDSYEILAKFISKSSLTSLIIPLKEVLDSTHSHKISKKVQEVLRRVTLGLIENKELKEETLLIFIHGLANEALPLITPDQKDKSNTSKPPPDPRLHPPSTFLLTSAPPRGGIKPSGNQKTNMHILVDFGLQLLYMLLKRSRVVASNTQNLQMLDPFIEILSNCLSSKHVKIVTTSLRCLSWMLKFPLPSLKDHITKITNQLFVLLKNYATAGGAQGENFELVVSCFKTITVLVRDVKFHSVDTNQLQILLGYVEEDMHDFNRQATAFGLLKAILSRKLLVPEIHEIIGKVAQLSITADAPNVRLQSRQVVLQFMLDYPLGKQLKKHLEFYVTNLQFELESGRESALEMLATIFSSFPQNILTEHAGFFFVPMAASLVNDESAQCRKLTALAIKSLLSKLHSDQRDELLNITMLWFQDEKVSHRRLAAQLCGLFTEVESAKFERHMPTVLPLILQQIEPGRYQGNEPQSLKELDHLLFNSLTALGKLLKEINIIRNPRWTEDMNAMWVSIQSHLLHPHTWVRLATARLFGLLFAAWTPEEIAQSEGVRKPKAKPGKVEEYVQQDTRQKLRELSIAFCTQLQSSYVDQELADQVVKNLVFLAQVIKLLNPPLKEKHRTVVDNSDEKPTDLKWLIRKMCREAKFEAAQNQKSSLKVCYDKWQQLVSHRRLAAQLCGLFTEVESAKFERHMPSVLPLILQQIEPGRYQGNKPQSLKELDHLLFNSLTALGKLLKEINIIRNPRWTEDMNAMWVSIQSHLLHPHTWVRLAAARLFGLLFAAWTPEEIVQSEGVRKPKAKPGKVEEYVQQDTRQKLRELSIAFCTQLQSSYVDQELADQVVKNLVFLAQVIKLLNPPLKEKHRTVVDNSDEKPTDLKWLIRKMCREAKFEAAQNQKSSLKRSSVLRWLAAVAVNLGRSDLPDYIEQMLPPIYAASVDSSLQADPALKSLALEILELMKNTVGVDVFTRAYSTLHKTTSERKEARKRQKAQEAVSNPEVAAKRKIKKHVAKKEAKKRKIQEFRPSKQVKKKKLQDMAVME</sequence>
<keyword evidence="4" id="KW-1185">Reference proteome</keyword>
<dbReference type="GO" id="GO:0030686">
    <property type="term" value="C:90S preribosome"/>
    <property type="evidence" value="ECO:0007669"/>
    <property type="project" value="TreeGrafter"/>
</dbReference>
<dbReference type="Pfam" id="PF20416">
    <property type="entry name" value="UTP20"/>
    <property type="match status" value="1"/>
</dbReference>
<dbReference type="InParanoid" id="A0A1S3HP70"/>
<dbReference type="InterPro" id="IPR057525">
    <property type="entry name" value="UTP20_C"/>
</dbReference>
<feature type="region of interest" description="Disordered" evidence="1">
    <location>
        <begin position="1152"/>
        <end position="1214"/>
    </location>
</feature>
<dbReference type="OrthoDB" id="360653at2759"/>
<dbReference type="GO" id="GO:0032040">
    <property type="term" value="C:small-subunit processome"/>
    <property type="evidence" value="ECO:0007669"/>
    <property type="project" value="TreeGrafter"/>
</dbReference>
<dbReference type="PANTHER" id="PTHR17695:SF11">
    <property type="entry name" value="SMALL SUBUNIT PROCESSOME COMPONENT 20 HOMOLOG"/>
    <property type="match status" value="1"/>
</dbReference>
<name>A0A1S3HP70_LINAN</name>
<evidence type="ECO:0000313" key="5">
    <source>
        <dbReference type="RefSeq" id="XP_013387842.1"/>
    </source>
</evidence>
<dbReference type="InterPro" id="IPR046523">
    <property type="entry name" value="UTP20_dom"/>
</dbReference>
<dbReference type="PANTHER" id="PTHR17695">
    <property type="entry name" value="SMALL SUBUNIT PROCESSOME COMPONENT 20 HOMOLOG"/>
    <property type="match status" value="1"/>
</dbReference>
<gene>
    <name evidence="5" type="primary">LOC106156939</name>
</gene>
<dbReference type="Pfam" id="PF23099">
    <property type="entry name" value="UTP20_C"/>
    <property type="match status" value="2"/>
</dbReference>
<feature type="compositionally biased region" description="Basic and acidic residues" evidence="1">
    <location>
        <begin position="260"/>
        <end position="276"/>
    </location>
</feature>
<feature type="domain" description="U3 small nucleolar RNA-associated protein 20 C-terminal" evidence="3">
    <location>
        <begin position="846"/>
        <end position="1195"/>
    </location>
</feature>
<dbReference type="InterPro" id="IPR016024">
    <property type="entry name" value="ARM-type_fold"/>
</dbReference>
<evidence type="ECO:0000259" key="3">
    <source>
        <dbReference type="Pfam" id="PF23099"/>
    </source>
</evidence>
<dbReference type="GeneID" id="106156939"/>
<dbReference type="Proteomes" id="UP000085678">
    <property type="component" value="Unplaced"/>
</dbReference>